<dbReference type="InterPro" id="IPR000086">
    <property type="entry name" value="NUDIX_hydrolase_dom"/>
</dbReference>
<dbReference type="InterPro" id="IPR015797">
    <property type="entry name" value="NUDIX_hydrolase-like_dom_sf"/>
</dbReference>
<dbReference type="Proteomes" id="UP001596481">
    <property type="component" value="Unassembled WGS sequence"/>
</dbReference>
<name>A0ABD5ZAE3_9EURY</name>
<dbReference type="PANTHER" id="PTHR43736:SF1">
    <property type="entry name" value="DIHYDRONEOPTERIN TRIPHOSPHATE DIPHOSPHATASE"/>
    <property type="match status" value="1"/>
</dbReference>
<proteinExistence type="predicted"/>
<protein>
    <submittedName>
        <fullName evidence="2">NUDIX domain-containing protein</fullName>
    </submittedName>
</protein>
<evidence type="ECO:0000313" key="3">
    <source>
        <dbReference type="Proteomes" id="UP001596481"/>
    </source>
</evidence>
<dbReference type="RefSeq" id="WP_390221486.1">
    <property type="nucleotide sequence ID" value="NZ_JBHTAA010000001.1"/>
</dbReference>
<dbReference type="Gene3D" id="3.90.79.10">
    <property type="entry name" value="Nucleoside Triphosphate Pyrophosphohydrolase"/>
    <property type="match status" value="1"/>
</dbReference>
<comment type="caution">
    <text evidence="2">The sequence shown here is derived from an EMBL/GenBank/DDBJ whole genome shotgun (WGS) entry which is preliminary data.</text>
</comment>
<dbReference type="PANTHER" id="PTHR43736">
    <property type="entry name" value="ADP-RIBOSE PYROPHOSPHATASE"/>
    <property type="match status" value="1"/>
</dbReference>
<dbReference type="PROSITE" id="PS51462">
    <property type="entry name" value="NUDIX"/>
    <property type="match status" value="1"/>
</dbReference>
<gene>
    <name evidence="2" type="ORF">ACFQJC_01550</name>
</gene>
<dbReference type="Pfam" id="PF00293">
    <property type="entry name" value="NUDIX"/>
    <property type="match status" value="1"/>
</dbReference>
<keyword evidence="3" id="KW-1185">Reference proteome</keyword>
<evidence type="ECO:0000313" key="2">
    <source>
        <dbReference type="EMBL" id="MFC7202185.1"/>
    </source>
</evidence>
<reference evidence="2 3" key="1">
    <citation type="journal article" date="2019" name="Int. J. Syst. Evol. Microbiol.">
        <title>The Global Catalogue of Microorganisms (GCM) 10K type strain sequencing project: providing services to taxonomists for standard genome sequencing and annotation.</title>
        <authorList>
            <consortium name="The Broad Institute Genomics Platform"/>
            <consortium name="The Broad Institute Genome Sequencing Center for Infectious Disease"/>
            <person name="Wu L."/>
            <person name="Ma J."/>
        </authorList>
    </citation>
    <scope>NUCLEOTIDE SEQUENCE [LARGE SCALE GENOMIC DNA]</scope>
    <source>
        <strain evidence="2 3">DSM 29988</strain>
    </source>
</reference>
<evidence type="ECO:0000259" key="1">
    <source>
        <dbReference type="PROSITE" id="PS51462"/>
    </source>
</evidence>
<feature type="domain" description="Nudix hydrolase" evidence="1">
    <location>
        <begin position="5"/>
        <end position="139"/>
    </location>
</feature>
<dbReference type="SUPFAM" id="SSF55811">
    <property type="entry name" value="Nudix"/>
    <property type="match status" value="1"/>
</dbReference>
<dbReference type="EMBL" id="JBHTAA010000001">
    <property type="protein sequence ID" value="MFC7202185.1"/>
    <property type="molecule type" value="Genomic_DNA"/>
</dbReference>
<dbReference type="AlphaFoldDB" id="A0ABD5ZAE3"/>
<accession>A0ABD5ZAE3</accession>
<organism evidence="2 3">
    <name type="scientific">Haloferax namakaokahaiae</name>
    <dbReference type="NCBI Taxonomy" id="1748331"/>
    <lineage>
        <taxon>Archaea</taxon>
        <taxon>Methanobacteriati</taxon>
        <taxon>Methanobacteriota</taxon>
        <taxon>Stenosarchaea group</taxon>
        <taxon>Halobacteria</taxon>
        <taxon>Halobacteriales</taxon>
        <taxon>Haloferacaceae</taxon>
        <taxon>Haloferax</taxon>
    </lineage>
</organism>
<sequence>MDEYAYIVNVDGAVVRDDEYLLIERGADEEHAPGMLAFPGGKVETSPGETYSFEVTARRELREEVGIEVGEVEYVLSNTFEADDGTPCLNVVTLCEYERGEAHPRASDEVAAVHWLTAEEIRERDAPEFLVEYVERLEEHRHVK</sequence>